<dbReference type="InterPro" id="IPR014001">
    <property type="entry name" value="Helicase_ATP-bd"/>
</dbReference>
<feature type="compositionally biased region" description="Low complexity" evidence="5">
    <location>
        <begin position="1098"/>
        <end position="1120"/>
    </location>
</feature>
<dbReference type="GO" id="GO:0004386">
    <property type="term" value="F:helicase activity"/>
    <property type="evidence" value="ECO:0007669"/>
    <property type="project" value="UniProtKB-KW"/>
</dbReference>
<dbReference type="FunFam" id="3.40.50.300:FF:001039">
    <property type="entry name" value="ATP-dependent RNA helicase DDX60"/>
    <property type="match status" value="1"/>
</dbReference>
<dbReference type="GO" id="GO:0003676">
    <property type="term" value="F:nucleic acid binding"/>
    <property type="evidence" value="ECO:0007669"/>
    <property type="project" value="InterPro"/>
</dbReference>
<comment type="caution">
    <text evidence="7">The sequence shown here is derived from an EMBL/GenBank/DDBJ whole genome shotgun (WGS) entry which is preliminary data.</text>
</comment>
<dbReference type="Pfam" id="PF00271">
    <property type="entry name" value="Helicase_C"/>
    <property type="match status" value="1"/>
</dbReference>
<evidence type="ECO:0000259" key="6">
    <source>
        <dbReference type="PROSITE" id="PS51192"/>
    </source>
</evidence>
<keyword evidence="8" id="KW-1185">Reference proteome</keyword>
<dbReference type="PANTHER" id="PTHR44533:SF4">
    <property type="entry name" value="DEAD_H RNA HELICASE, PUTATIVE-RELATED"/>
    <property type="match status" value="1"/>
</dbReference>
<proteinExistence type="predicted"/>
<feature type="region of interest" description="Disordered" evidence="5">
    <location>
        <begin position="1080"/>
        <end position="1141"/>
    </location>
</feature>
<dbReference type="InterPro" id="IPR059032">
    <property type="entry name" value="WHD_DDX60"/>
</dbReference>
<dbReference type="InterPro" id="IPR011545">
    <property type="entry name" value="DEAD/DEAH_box_helicase_dom"/>
</dbReference>
<feature type="compositionally biased region" description="Basic and acidic residues" evidence="5">
    <location>
        <begin position="552"/>
        <end position="581"/>
    </location>
</feature>
<reference evidence="7 8" key="1">
    <citation type="submission" date="2019-10" db="EMBL/GenBank/DDBJ databases">
        <authorList>
            <person name="Palmer J.M."/>
        </authorList>
    </citation>
    <scope>NUCLEOTIDE SEQUENCE [LARGE SCALE GENOMIC DNA]</scope>
    <source>
        <strain evidence="7 8">TWF730</strain>
    </source>
</reference>
<dbReference type="CDD" id="cd18025">
    <property type="entry name" value="DEXHc_DDX60"/>
    <property type="match status" value="1"/>
</dbReference>
<feature type="domain" description="Helicase ATP-binding" evidence="6">
    <location>
        <begin position="770"/>
        <end position="940"/>
    </location>
</feature>
<feature type="compositionally biased region" description="Basic and acidic residues" evidence="5">
    <location>
        <begin position="1232"/>
        <end position="1254"/>
    </location>
</feature>
<name>A0AAV9U1T4_9PEZI</name>
<dbReference type="Proteomes" id="UP001373714">
    <property type="component" value="Unassembled WGS sequence"/>
</dbReference>
<dbReference type="PROSITE" id="PS51192">
    <property type="entry name" value="HELICASE_ATP_BIND_1"/>
    <property type="match status" value="1"/>
</dbReference>
<dbReference type="Pfam" id="PF23002">
    <property type="entry name" value="PIN-like_DDX60"/>
    <property type="match status" value="1"/>
</dbReference>
<dbReference type="InterPro" id="IPR052431">
    <property type="entry name" value="SKI2_subfamily_helicases"/>
</dbReference>
<keyword evidence="4" id="KW-0067">ATP-binding</keyword>
<organism evidence="7 8">
    <name type="scientific">Orbilia blumenaviensis</name>
    <dbReference type="NCBI Taxonomy" id="1796055"/>
    <lineage>
        <taxon>Eukaryota</taxon>
        <taxon>Fungi</taxon>
        <taxon>Dikarya</taxon>
        <taxon>Ascomycota</taxon>
        <taxon>Pezizomycotina</taxon>
        <taxon>Orbiliomycetes</taxon>
        <taxon>Orbiliales</taxon>
        <taxon>Orbiliaceae</taxon>
        <taxon>Orbilia</taxon>
    </lineage>
</organism>
<evidence type="ECO:0000256" key="2">
    <source>
        <dbReference type="ARBA" id="ARBA00022801"/>
    </source>
</evidence>
<dbReference type="InterPro" id="IPR001650">
    <property type="entry name" value="Helicase_C-like"/>
</dbReference>
<dbReference type="Gene3D" id="3.40.50.300">
    <property type="entry name" value="P-loop containing nucleotide triphosphate hydrolases"/>
    <property type="match status" value="2"/>
</dbReference>
<protein>
    <recommendedName>
        <fullName evidence="6">Helicase ATP-binding domain-containing protein</fullName>
    </recommendedName>
</protein>
<keyword evidence="1" id="KW-0547">Nucleotide-binding</keyword>
<dbReference type="Pfam" id="PF00270">
    <property type="entry name" value="DEAD"/>
    <property type="match status" value="1"/>
</dbReference>
<feature type="compositionally biased region" description="Acidic residues" evidence="5">
    <location>
        <begin position="1121"/>
        <end position="1137"/>
    </location>
</feature>
<keyword evidence="2" id="KW-0378">Hydrolase</keyword>
<evidence type="ECO:0000313" key="8">
    <source>
        <dbReference type="Proteomes" id="UP001373714"/>
    </source>
</evidence>
<dbReference type="PANTHER" id="PTHR44533">
    <property type="entry name" value="DEAD/H RNA HELICASE, PUTATIVE-RELATED"/>
    <property type="match status" value="1"/>
</dbReference>
<feature type="compositionally biased region" description="Basic and acidic residues" evidence="5">
    <location>
        <begin position="1080"/>
        <end position="1090"/>
    </location>
</feature>
<evidence type="ECO:0000313" key="7">
    <source>
        <dbReference type="EMBL" id="KAK6333848.1"/>
    </source>
</evidence>
<evidence type="ECO:0000256" key="3">
    <source>
        <dbReference type="ARBA" id="ARBA00022806"/>
    </source>
</evidence>
<feature type="region of interest" description="Disordered" evidence="5">
    <location>
        <begin position="533"/>
        <end position="581"/>
    </location>
</feature>
<dbReference type="InterPro" id="IPR055124">
    <property type="entry name" value="PIN-like_DDX60"/>
</dbReference>
<dbReference type="GO" id="GO:0005737">
    <property type="term" value="C:cytoplasm"/>
    <property type="evidence" value="ECO:0007669"/>
    <property type="project" value="TreeGrafter"/>
</dbReference>
<keyword evidence="3" id="KW-0347">Helicase</keyword>
<evidence type="ECO:0000256" key="5">
    <source>
        <dbReference type="SAM" id="MobiDB-lite"/>
    </source>
</evidence>
<dbReference type="SUPFAM" id="SSF52540">
    <property type="entry name" value="P-loop containing nucleoside triphosphate hydrolases"/>
    <property type="match status" value="1"/>
</dbReference>
<dbReference type="GO" id="GO:0016787">
    <property type="term" value="F:hydrolase activity"/>
    <property type="evidence" value="ECO:0007669"/>
    <property type="project" value="UniProtKB-KW"/>
</dbReference>
<dbReference type="SMART" id="SM00490">
    <property type="entry name" value="HELICc"/>
    <property type="match status" value="1"/>
</dbReference>
<evidence type="ECO:0000256" key="4">
    <source>
        <dbReference type="ARBA" id="ARBA00022840"/>
    </source>
</evidence>
<dbReference type="SMART" id="SM00487">
    <property type="entry name" value="DEXDc"/>
    <property type="match status" value="1"/>
</dbReference>
<evidence type="ECO:0000256" key="1">
    <source>
        <dbReference type="ARBA" id="ARBA00022741"/>
    </source>
</evidence>
<dbReference type="GO" id="GO:0005524">
    <property type="term" value="F:ATP binding"/>
    <property type="evidence" value="ECO:0007669"/>
    <property type="project" value="UniProtKB-KW"/>
</dbReference>
<dbReference type="InterPro" id="IPR027417">
    <property type="entry name" value="P-loop_NTPase"/>
</dbReference>
<feature type="region of interest" description="Disordered" evidence="5">
    <location>
        <begin position="1211"/>
        <end position="1257"/>
    </location>
</feature>
<sequence>MDAPDSTYECLQKVSTWYGSLRPLLLDLVGDYAGQELFFVEGDSLCYHIFSDPRIGGDQKRAETIDSPLVITAIYVIERFLANLRQRGCNFHIVFFQAHKFLCFNQSKINRDKAWRYVLIREAVIRHLEECLPPDDPVKIFQYDSLYDPGFTSYVQERKPYFALAHDVPKFDEDHKEQHLLQSGILWKLLSQGYNVALLDKVEFRDSKIMTLVVEGTGLGYFTPTFIENCRKDMSIAAMVLNDRYRSDIELADLDILHEAATLTQTSYELLIIMAISGLSEESSEAVDFLEEYGTAFLRSILLIQALPLNQRCRPNVQVDKKKFAKVKRFVEMLCRYLALFLEGGRCIEAIRKIYPGGSMNFCDIIDIRLLQYCLFDPWFGQDTASDDDVQRLAEAYRLQSYIIIRTKNIKSLKGQRIPNPSEEPARVAVLPFKHRAFDDHLAIIKLDIDDTEPEVPELLHRVAREKTHWHSTTSLKSEMKVLTKWQQSRQNRSDQIFHTHMQRYAASITGQSAGALEPELIIVDEKDEKFRKASKARKAAGESPSSPKPSSRRDSQRSTLKKADLIREANSKAKGKKTEEKTNEVWGRVLDELLALSDKAITRAEIQDTALAALGRIREFQRVKLKGDSSTYVYLETRLYRMMVLLELWRQACSISAREKESHQNLAALIFDEARHVLASPALTKVVSIMVKKVWTDMGFGEPISTTPKAVDKLSPALGNLRARPEMRIGLSPIEFQLTYSGPYMDRSFGSAPDKRVKFHPDTWQREVLNEIDANKSVFVVAPTSAGKTFISFYAMEKVLKGSNDGVLVYVAPTKALVNQIAAEVLARFNKSYPHSGQSVWAIHTRDYRIGNPEKCQILVTVPHILQVLLLAPHNAVKWAPKVKRIIFDEIHSIGQAEDGVIWEQLLLIAPCPIIALSATVGNPGEFRDWLVETQKAANIDLKMIEHQHRFSDLRKFIYRAPKDNKFTGLERKRHFEELDDELSFTPINPIATLIDVKNRALPSDLSLEPRDCLEMYNLMKRYQTDGFSISDKLEPAKFFGSGIIGKANVVEWEVALKKVLETWVADSRSPYNTVMEELNKHRYDKEPTKATGGSGASSPSSASSSASTSSKSTSTSPSPEEEGGEIDEASDDDAHDNDKYTQETTCSLLASLYSKNALPAILFSYDRTMVEKIVMAVLEQLEKAELHFKKTNREYLADLEQYNEYLKQKSKASTKTEVKPKKKQTKKSKSKDDDVDARKEEQNREDREEVSKWETFNPDAPHERFTFVGKVNYDVEEDFEMLRKASVPEVFISALRRGVGIHHAGLSRRLRETTETLFRMGYLQVVVATGTLALGINMPCKTVGFIGDSVYLTALAYRQCSGRAGRRGFDLFGNVVFHGLPQAKVNRLISSRLPSLQGHFPISTSLVLRMFSLIDGSRESPYSQKAINQLLSQPRLFLGGKRFREQVLHHLRFSIEYLRRQHLIDAKGRPINFAGLVGHLYYTQNSAFAFHALLKDGVLHSVCKDIDSKPQGTTLMLMSIMAHIFGRRRCKPLAELGPLMAEIIKRSPSDVYLSPLPKIARKALTEHNEETLKTFVGYAATFTKEYCKNIPDNVLPFTNKKIGSSKAPEDEEEDTHVRSVFYRISGATDKFTSVEDLSSSTRNGVFLESSAVPIMDFGTGGHWNAYLLDFFKHGSIHPLVVANGLRKNDIWFMLNDFSMILATIVTSFKNFFAEKDIGGSDDEVLELLGMEEGEGQQLAEDEGEGGGVEDDGEVDVLRMNHAAFEDPNGMLKVYKAFVQLKASFDQKLAAIAATKRPIWKGKQKKPMLRV</sequence>
<dbReference type="EMBL" id="JAVHNS010000016">
    <property type="protein sequence ID" value="KAK6333848.1"/>
    <property type="molecule type" value="Genomic_DNA"/>
</dbReference>
<dbReference type="Pfam" id="PF26076">
    <property type="entry name" value="WHD_DDX60"/>
    <property type="match status" value="1"/>
</dbReference>
<feature type="compositionally biased region" description="Basic residues" evidence="5">
    <location>
        <begin position="1222"/>
        <end position="1231"/>
    </location>
</feature>
<accession>A0AAV9U1T4</accession>
<gene>
    <name evidence="7" type="ORF">TWF730_004030</name>
</gene>